<feature type="domain" description="C2H2-type" evidence="11">
    <location>
        <begin position="124"/>
        <end position="151"/>
    </location>
</feature>
<dbReference type="GO" id="GO:0005634">
    <property type="term" value="C:nucleus"/>
    <property type="evidence" value="ECO:0007669"/>
    <property type="project" value="UniProtKB-SubCell"/>
</dbReference>
<reference evidence="12" key="2">
    <citation type="submission" date="2025-09" db="UniProtKB">
        <authorList>
            <consortium name="Ensembl"/>
        </authorList>
    </citation>
    <scope>IDENTIFICATION</scope>
</reference>
<protein>
    <recommendedName>
        <fullName evidence="11">C2H2-type domain-containing protein</fullName>
    </recommendedName>
</protein>
<name>A0A3Q0R9A5_AMPCI</name>
<dbReference type="PANTHER" id="PTHR24390">
    <property type="entry name" value="ZINC FINGER PROTEIN"/>
    <property type="match status" value="1"/>
</dbReference>
<dbReference type="OMA" id="IKHENSG"/>
<dbReference type="SUPFAM" id="SSF57667">
    <property type="entry name" value="beta-beta-alpha zinc fingers"/>
    <property type="match status" value="2"/>
</dbReference>
<dbReference type="Gene3D" id="3.30.160.60">
    <property type="entry name" value="Classic Zinc Finger"/>
    <property type="match status" value="4"/>
</dbReference>
<comment type="subcellular location">
    <subcellularLocation>
        <location evidence="1">Nucleus</location>
    </subcellularLocation>
</comment>
<evidence type="ECO:0000259" key="11">
    <source>
        <dbReference type="PROSITE" id="PS50157"/>
    </source>
</evidence>
<keyword evidence="13" id="KW-1185">Reference proteome</keyword>
<keyword evidence="4" id="KW-0677">Repeat</keyword>
<evidence type="ECO:0000256" key="7">
    <source>
        <dbReference type="ARBA" id="ARBA00023125"/>
    </source>
</evidence>
<keyword evidence="8" id="KW-0539">Nucleus</keyword>
<dbReference type="SMART" id="SM00355">
    <property type="entry name" value="ZnF_C2H2"/>
    <property type="match status" value="4"/>
</dbReference>
<dbReference type="InterPro" id="IPR013087">
    <property type="entry name" value="Znf_C2H2_type"/>
</dbReference>
<dbReference type="GO" id="GO:0003700">
    <property type="term" value="F:DNA-binding transcription factor activity"/>
    <property type="evidence" value="ECO:0007669"/>
    <property type="project" value="TreeGrafter"/>
</dbReference>
<dbReference type="FunFam" id="3.30.160.60:FF:002343">
    <property type="entry name" value="Zinc finger protein 33A"/>
    <property type="match status" value="1"/>
</dbReference>
<evidence type="ECO:0000256" key="8">
    <source>
        <dbReference type="ARBA" id="ARBA00023242"/>
    </source>
</evidence>
<dbReference type="InterPro" id="IPR036236">
    <property type="entry name" value="Znf_C2H2_sf"/>
</dbReference>
<reference evidence="12" key="1">
    <citation type="submission" date="2025-08" db="UniProtKB">
        <authorList>
            <consortium name="Ensembl"/>
        </authorList>
    </citation>
    <scope>IDENTIFICATION</scope>
</reference>
<evidence type="ECO:0000256" key="9">
    <source>
        <dbReference type="PROSITE-ProRule" id="PRU00042"/>
    </source>
</evidence>
<dbReference type="Pfam" id="PF00096">
    <property type="entry name" value="zf-C2H2"/>
    <property type="match status" value="3"/>
</dbReference>
<dbReference type="PROSITE" id="PS00028">
    <property type="entry name" value="ZINC_FINGER_C2H2_1"/>
    <property type="match status" value="3"/>
</dbReference>
<evidence type="ECO:0000313" key="12">
    <source>
        <dbReference type="Ensembl" id="ENSACIP00000007161.1"/>
    </source>
</evidence>
<evidence type="ECO:0000256" key="10">
    <source>
        <dbReference type="SAM" id="MobiDB-lite"/>
    </source>
</evidence>
<feature type="domain" description="C2H2-type" evidence="11">
    <location>
        <begin position="152"/>
        <end position="179"/>
    </location>
</feature>
<evidence type="ECO:0000313" key="13">
    <source>
        <dbReference type="Proteomes" id="UP000261340"/>
    </source>
</evidence>
<dbReference type="GeneTree" id="ENSGT01150000286952"/>
<dbReference type="GO" id="GO:0006357">
    <property type="term" value="P:regulation of transcription by RNA polymerase II"/>
    <property type="evidence" value="ECO:0007669"/>
    <property type="project" value="TreeGrafter"/>
</dbReference>
<dbReference type="PROSITE" id="PS50157">
    <property type="entry name" value="ZINC_FINGER_C2H2_2"/>
    <property type="match status" value="4"/>
</dbReference>
<accession>A0A3Q0R9A5</accession>
<dbReference type="STRING" id="61819.ENSACIP00000007161"/>
<organism evidence="12 13">
    <name type="scientific">Amphilophus citrinellus</name>
    <name type="common">Midas cichlid</name>
    <name type="synonym">Cichlasoma citrinellum</name>
    <dbReference type="NCBI Taxonomy" id="61819"/>
    <lineage>
        <taxon>Eukaryota</taxon>
        <taxon>Metazoa</taxon>
        <taxon>Chordata</taxon>
        <taxon>Craniata</taxon>
        <taxon>Vertebrata</taxon>
        <taxon>Euteleostomi</taxon>
        <taxon>Actinopterygii</taxon>
        <taxon>Neopterygii</taxon>
        <taxon>Teleostei</taxon>
        <taxon>Neoteleostei</taxon>
        <taxon>Acanthomorphata</taxon>
        <taxon>Ovalentaria</taxon>
        <taxon>Cichlomorphae</taxon>
        <taxon>Cichliformes</taxon>
        <taxon>Cichlidae</taxon>
        <taxon>New World cichlids</taxon>
        <taxon>Cichlasomatinae</taxon>
        <taxon>Heroini</taxon>
        <taxon>Amphilophus</taxon>
    </lineage>
</organism>
<feature type="region of interest" description="Disordered" evidence="10">
    <location>
        <begin position="1"/>
        <end position="51"/>
    </location>
</feature>
<evidence type="ECO:0000256" key="4">
    <source>
        <dbReference type="ARBA" id="ARBA00022737"/>
    </source>
</evidence>
<keyword evidence="5 9" id="KW-0863">Zinc-finger</keyword>
<dbReference type="PANTHER" id="PTHR24390:SF159">
    <property type="entry name" value="GROWTH FACTOR INDEPENDENT 1 TRANSCRIPTIONAL REPRESSOR"/>
    <property type="match status" value="1"/>
</dbReference>
<feature type="compositionally biased region" description="Basic and acidic residues" evidence="10">
    <location>
        <begin position="10"/>
        <end position="22"/>
    </location>
</feature>
<evidence type="ECO:0000256" key="5">
    <source>
        <dbReference type="ARBA" id="ARBA00022771"/>
    </source>
</evidence>
<evidence type="ECO:0000256" key="6">
    <source>
        <dbReference type="ARBA" id="ARBA00022833"/>
    </source>
</evidence>
<dbReference type="AlphaFoldDB" id="A0A3Q0R9A5"/>
<keyword evidence="3" id="KW-0479">Metal-binding</keyword>
<feature type="domain" description="C2H2-type" evidence="11">
    <location>
        <begin position="180"/>
        <end position="206"/>
    </location>
</feature>
<dbReference type="FunFam" id="3.30.160.60:FF:001311">
    <property type="entry name" value="Zinc finger protein 668"/>
    <property type="match status" value="1"/>
</dbReference>
<dbReference type="GO" id="GO:0008270">
    <property type="term" value="F:zinc ion binding"/>
    <property type="evidence" value="ECO:0007669"/>
    <property type="project" value="UniProtKB-KW"/>
</dbReference>
<dbReference type="Ensembl" id="ENSACIT00000007375.1">
    <property type="protein sequence ID" value="ENSACIP00000007161.1"/>
    <property type="gene ID" value="ENSACIG00000005607.1"/>
</dbReference>
<keyword evidence="6" id="KW-0862">Zinc</keyword>
<dbReference type="Proteomes" id="UP000261340">
    <property type="component" value="Unplaced"/>
</dbReference>
<evidence type="ECO:0000256" key="2">
    <source>
        <dbReference type="ARBA" id="ARBA00006991"/>
    </source>
</evidence>
<feature type="domain" description="C2H2-type" evidence="11">
    <location>
        <begin position="207"/>
        <end position="234"/>
    </location>
</feature>
<dbReference type="FunFam" id="3.30.160.60:FF:001498">
    <property type="entry name" value="Zinc finger protein 404"/>
    <property type="match status" value="1"/>
</dbReference>
<dbReference type="GO" id="GO:0000978">
    <property type="term" value="F:RNA polymerase II cis-regulatory region sequence-specific DNA binding"/>
    <property type="evidence" value="ECO:0007669"/>
    <property type="project" value="TreeGrafter"/>
</dbReference>
<evidence type="ECO:0000256" key="1">
    <source>
        <dbReference type="ARBA" id="ARBA00004123"/>
    </source>
</evidence>
<proteinExistence type="inferred from homology"/>
<keyword evidence="7" id="KW-0238">DNA-binding</keyword>
<evidence type="ECO:0000256" key="3">
    <source>
        <dbReference type="ARBA" id="ARBA00022723"/>
    </source>
</evidence>
<sequence length="264" mass="30428">MLKDFSNPEMHQKDRRERRLDKFLSYSVPESQEQEGIKHENSGTPLKMEPKPKKICLNTTQSNNADTDENTEVFKNDLQMKEMCGKSKRHSNNDNTDETYSCKHLKIHTDGGPYSCTTCGKRPCFCEKCGKTFRRSDKLLLHMRTHTGEKPYLCITCGKSFNDPSAFRRHTAIHTGEKRHCCKTCGKRFAHSNSFLHMRTHTDEKPHLCNTCGKSFIRLSRLTSHIRTHTGEKPSRNVLLNKSPIILMLPVFARSKDRAWILSA</sequence>
<comment type="similarity">
    <text evidence="2">Belongs to the krueppel C2H2-type zinc-finger protein family.</text>
</comment>